<evidence type="ECO:0008006" key="3">
    <source>
        <dbReference type="Google" id="ProtNLM"/>
    </source>
</evidence>
<evidence type="ECO:0000313" key="1">
    <source>
        <dbReference type="EMBL" id="SFK70441.1"/>
    </source>
</evidence>
<accession>A0A1I4BRG4</accession>
<sequence>MLDEARALGARIVALEQELDRLFAGGTADTGSLAALTASLGSPSGRLREVHLTTHIAMRDALRPEQRALYAQLRGYGSGHR</sequence>
<keyword evidence="2" id="KW-1185">Reference proteome</keyword>
<evidence type="ECO:0000313" key="2">
    <source>
        <dbReference type="Proteomes" id="UP000199473"/>
    </source>
</evidence>
<protein>
    <recommendedName>
        <fullName evidence="3">Heavy-metal resistance</fullName>
    </recommendedName>
</protein>
<organism evidence="1 2">
    <name type="scientific">Falsiroseomonas stagni DSM 19981</name>
    <dbReference type="NCBI Taxonomy" id="1123062"/>
    <lineage>
        <taxon>Bacteria</taxon>
        <taxon>Pseudomonadati</taxon>
        <taxon>Pseudomonadota</taxon>
        <taxon>Alphaproteobacteria</taxon>
        <taxon>Acetobacterales</taxon>
        <taxon>Roseomonadaceae</taxon>
        <taxon>Falsiroseomonas</taxon>
    </lineage>
</organism>
<gene>
    <name evidence="1" type="ORF">SAMN02745775_1065</name>
</gene>
<dbReference type="AlphaFoldDB" id="A0A1I4BRG4"/>
<reference evidence="1 2" key="1">
    <citation type="submission" date="2016-10" db="EMBL/GenBank/DDBJ databases">
        <authorList>
            <person name="de Groot N.N."/>
        </authorList>
    </citation>
    <scope>NUCLEOTIDE SEQUENCE [LARGE SCALE GENOMIC DNA]</scope>
    <source>
        <strain evidence="1 2">DSM 19981</strain>
    </source>
</reference>
<name>A0A1I4BRG4_9PROT</name>
<dbReference type="EMBL" id="FOSQ01000006">
    <property type="protein sequence ID" value="SFK70441.1"/>
    <property type="molecule type" value="Genomic_DNA"/>
</dbReference>
<dbReference type="Proteomes" id="UP000199473">
    <property type="component" value="Unassembled WGS sequence"/>
</dbReference>
<dbReference type="Gene3D" id="1.20.120.1490">
    <property type="match status" value="1"/>
</dbReference>
<proteinExistence type="predicted"/>